<name>A0AAW2H7E6_9NEOP</name>
<sequence>MIEVSEELSQIGQGRDYVITIPRMDFYMMLARMDKKFAVISVFGERCQQVYEKLKGVKSCQLHENKVDAPEVVVTTPKRLLLLAIDPQMLLVFEEPHLLIPFGYEETLEKMRSAGLNFVAMSDRILSYGFLNNPVFITSSRKCFLKAEENQKYKVLFSLIKFNIFDGDLVVLTTDEATRRRIQLFLKIFGYPGWKKVYTPTSIPEANRVVVFSNHDINVDCLEVIYLSSAPIGGMKETKFDYSKVEGFEYKINDVLRALSPNVCKGKIPLCTARNMVVGCQMECSTRYLCQTQRVCGRDQVIVPSMQKKDVVVVHVQYVFSGVVAETRVHKLAEPWNQHSNVPERKSFAYIFQAPKAAHRYNLSKQHHPILCLDVLCILKHYGRA</sequence>
<reference evidence="1" key="1">
    <citation type="journal article" date="2024" name="Gigascience">
        <title>Chromosome-level genome of the poultry shaft louse Menopon gallinae provides insight into the host-switching and adaptive evolution of parasitic lice.</title>
        <authorList>
            <person name="Xu Y."/>
            <person name="Ma L."/>
            <person name="Liu S."/>
            <person name="Liang Y."/>
            <person name="Liu Q."/>
            <person name="He Z."/>
            <person name="Tian L."/>
            <person name="Duan Y."/>
            <person name="Cai W."/>
            <person name="Li H."/>
            <person name="Song F."/>
        </authorList>
    </citation>
    <scope>NUCLEOTIDE SEQUENCE</scope>
    <source>
        <strain evidence="1">Cailab_2023a</strain>
    </source>
</reference>
<protein>
    <submittedName>
        <fullName evidence="1">Uncharacterized protein</fullName>
    </submittedName>
</protein>
<organism evidence="1">
    <name type="scientific">Menopon gallinae</name>
    <name type="common">poultry shaft louse</name>
    <dbReference type="NCBI Taxonomy" id="328185"/>
    <lineage>
        <taxon>Eukaryota</taxon>
        <taxon>Metazoa</taxon>
        <taxon>Ecdysozoa</taxon>
        <taxon>Arthropoda</taxon>
        <taxon>Hexapoda</taxon>
        <taxon>Insecta</taxon>
        <taxon>Pterygota</taxon>
        <taxon>Neoptera</taxon>
        <taxon>Paraneoptera</taxon>
        <taxon>Psocodea</taxon>
        <taxon>Troctomorpha</taxon>
        <taxon>Phthiraptera</taxon>
        <taxon>Amblycera</taxon>
        <taxon>Menoponidae</taxon>
        <taxon>Menopon</taxon>
    </lineage>
</organism>
<dbReference type="AlphaFoldDB" id="A0AAW2H7E6"/>
<gene>
    <name evidence="1" type="ORF">PYX00_011380</name>
</gene>
<evidence type="ECO:0000313" key="1">
    <source>
        <dbReference type="EMBL" id="KAL0265666.1"/>
    </source>
</evidence>
<accession>A0AAW2H7E6</accession>
<dbReference type="EMBL" id="JARGDH010000006">
    <property type="protein sequence ID" value="KAL0265666.1"/>
    <property type="molecule type" value="Genomic_DNA"/>
</dbReference>
<proteinExistence type="predicted"/>
<comment type="caution">
    <text evidence="1">The sequence shown here is derived from an EMBL/GenBank/DDBJ whole genome shotgun (WGS) entry which is preliminary data.</text>
</comment>